<name>A0A1H4M8W8_9PSED</name>
<evidence type="ECO:0000313" key="1">
    <source>
        <dbReference type="EMBL" id="SEB79247.1"/>
    </source>
</evidence>
<dbReference type="Proteomes" id="UP000183114">
    <property type="component" value="Unassembled WGS sequence"/>
</dbReference>
<organism evidence="1 2">
    <name type="scientific">Pseudomonas frederiksbergensis</name>
    <dbReference type="NCBI Taxonomy" id="104087"/>
    <lineage>
        <taxon>Bacteria</taxon>
        <taxon>Pseudomonadati</taxon>
        <taxon>Pseudomonadota</taxon>
        <taxon>Gammaproteobacteria</taxon>
        <taxon>Pseudomonadales</taxon>
        <taxon>Pseudomonadaceae</taxon>
        <taxon>Pseudomonas</taxon>
    </lineage>
</organism>
<dbReference type="AlphaFoldDB" id="A0A1H4M8W8"/>
<proteinExistence type="predicted"/>
<sequence>MFQMMKTCTGSDFCFIERDNYWVGYSLKVVQFFKVGSAVDVFKALYKLLPGGRWVTSPRVTDAS</sequence>
<reference evidence="1 2" key="1">
    <citation type="submission" date="2016-10" db="EMBL/GenBank/DDBJ databases">
        <authorList>
            <person name="de Groot N.N."/>
        </authorList>
    </citation>
    <scope>NUCLEOTIDE SEQUENCE [LARGE SCALE GENOMIC DNA]</scope>
    <source>
        <strain evidence="1 2">BS3655</strain>
    </source>
</reference>
<accession>A0A1H4M8W8</accession>
<dbReference type="EMBL" id="FNTF01000002">
    <property type="protein sequence ID" value="SEB79247.1"/>
    <property type="molecule type" value="Genomic_DNA"/>
</dbReference>
<protein>
    <submittedName>
        <fullName evidence="1">Uncharacterized protein</fullName>
    </submittedName>
</protein>
<evidence type="ECO:0000313" key="2">
    <source>
        <dbReference type="Proteomes" id="UP000183114"/>
    </source>
</evidence>
<gene>
    <name evidence="1" type="ORF">SAMN04490185_0237</name>
</gene>